<dbReference type="EMBL" id="CP073355">
    <property type="protein sequence ID" value="URA10181.1"/>
    <property type="molecule type" value="Genomic_DNA"/>
</dbReference>
<sequence length="64" mass="7259">MARRCDICGKGPVYGNNISHSHRKTRTRWEPNLKVMKVSMGGKTVRMKVCMSCLHAGKADQFIH</sequence>
<evidence type="ECO:0000313" key="6">
    <source>
        <dbReference type="EMBL" id="URA10181.1"/>
    </source>
</evidence>
<dbReference type="InterPro" id="IPR026569">
    <property type="entry name" value="Ribosomal_bL28"/>
</dbReference>
<evidence type="ECO:0000256" key="3">
    <source>
        <dbReference type="ARBA" id="ARBA00023274"/>
    </source>
</evidence>
<dbReference type="SUPFAM" id="SSF143800">
    <property type="entry name" value="L28p-like"/>
    <property type="match status" value="1"/>
</dbReference>
<organism evidence="6 7">
    <name type="scientific">Thermospira aquatica</name>
    <dbReference type="NCBI Taxonomy" id="2828656"/>
    <lineage>
        <taxon>Bacteria</taxon>
        <taxon>Pseudomonadati</taxon>
        <taxon>Spirochaetota</taxon>
        <taxon>Spirochaetia</taxon>
        <taxon>Brevinematales</taxon>
        <taxon>Thermospiraceae</taxon>
        <taxon>Thermospira</taxon>
    </lineage>
</organism>
<dbReference type="GO" id="GO:0005840">
    <property type="term" value="C:ribosome"/>
    <property type="evidence" value="ECO:0007669"/>
    <property type="project" value="UniProtKB-KW"/>
</dbReference>
<dbReference type="InterPro" id="IPR050096">
    <property type="entry name" value="Bacterial_rp_bL28"/>
</dbReference>
<evidence type="ECO:0000256" key="5">
    <source>
        <dbReference type="HAMAP-Rule" id="MF_00373"/>
    </source>
</evidence>
<keyword evidence="3 5" id="KW-0687">Ribonucleoprotein</keyword>
<dbReference type="InterPro" id="IPR001383">
    <property type="entry name" value="Ribosomal_bL28_bact-type"/>
</dbReference>
<evidence type="ECO:0000256" key="1">
    <source>
        <dbReference type="ARBA" id="ARBA00008760"/>
    </source>
</evidence>
<reference evidence="6" key="1">
    <citation type="submission" date="2021-04" db="EMBL/GenBank/DDBJ databases">
        <authorList>
            <person name="Postec A."/>
        </authorList>
    </citation>
    <scope>NUCLEOTIDE SEQUENCE</scope>
    <source>
        <strain evidence="6">F1F22</strain>
    </source>
</reference>
<dbReference type="GO" id="GO:1990904">
    <property type="term" value="C:ribonucleoprotein complex"/>
    <property type="evidence" value="ECO:0007669"/>
    <property type="project" value="UniProtKB-KW"/>
</dbReference>
<dbReference type="NCBIfam" id="TIGR00009">
    <property type="entry name" value="L28"/>
    <property type="match status" value="1"/>
</dbReference>
<comment type="similarity">
    <text evidence="1 5">Belongs to the bacterial ribosomal protein bL28 family.</text>
</comment>
<dbReference type="InterPro" id="IPR037147">
    <property type="entry name" value="Ribosomal_bL28_sf"/>
</dbReference>
<dbReference type="InterPro" id="IPR034704">
    <property type="entry name" value="Ribosomal_bL28/bL31-like_sf"/>
</dbReference>
<protein>
    <recommendedName>
        <fullName evidence="4 5">Large ribosomal subunit protein bL28</fullName>
    </recommendedName>
</protein>
<name>A0AAX3BDA3_9SPIR</name>
<dbReference type="AlphaFoldDB" id="A0AAX3BDA3"/>
<dbReference type="PANTHER" id="PTHR39080">
    <property type="entry name" value="50S RIBOSOMAL PROTEIN L28"/>
    <property type="match status" value="1"/>
</dbReference>
<dbReference type="GO" id="GO:0003735">
    <property type="term" value="F:structural constituent of ribosome"/>
    <property type="evidence" value="ECO:0007669"/>
    <property type="project" value="InterPro"/>
</dbReference>
<dbReference type="HAMAP" id="MF_00373">
    <property type="entry name" value="Ribosomal_bL28"/>
    <property type="match status" value="1"/>
</dbReference>
<dbReference type="PANTHER" id="PTHR39080:SF1">
    <property type="entry name" value="LARGE RIBOSOMAL SUBUNIT PROTEIN BL28A"/>
    <property type="match status" value="1"/>
</dbReference>
<keyword evidence="7" id="KW-1185">Reference proteome</keyword>
<accession>A0AAX3BDA3</accession>
<evidence type="ECO:0000256" key="4">
    <source>
        <dbReference type="ARBA" id="ARBA00035174"/>
    </source>
</evidence>
<dbReference type="RefSeq" id="WP_271435313.1">
    <property type="nucleotide sequence ID" value="NZ_CP073355.1"/>
</dbReference>
<evidence type="ECO:0000256" key="2">
    <source>
        <dbReference type="ARBA" id="ARBA00022980"/>
    </source>
</evidence>
<dbReference type="Proteomes" id="UP001056539">
    <property type="component" value="Chromosome"/>
</dbReference>
<proteinExistence type="inferred from homology"/>
<dbReference type="KEGG" id="taqu:KDW03_11990"/>
<evidence type="ECO:0000313" key="7">
    <source>
        <dbReference type="Proteomes" id="UP001056539"/>
    </source>
</evidence>
<gene>
    <name evidence="5 6" type="primary">rpmB</name>
    <name evidence="6" type="ORF">KDW03_11990</name>
</gene>
<reference evidence="6" key="2">
    <citation type="submission" date="2022-06" db="EMBL/GenBank/DDBJ databases">
        <title>Thermospira aquatica gen. nov., sp. nov.</title>
        <authorList>
            <person name="Ben Ali Gam Z."/>
            <person name="Labat M."/>
        </authorList>
    </citation>
    <scope>NUCLEOTIDE SEQUENCE</scope>
    <source>
        <strain evidence="6">F1F22</strain>
    </source>
</reference>
<dbReference type="Gene3D" id="2.30.170.40">
    <property type="entry name" value="Ribosomal protein L28/L24"/>
    <property type="match status" value="1"/>
</dbReference>
<dbReference type="GO" id="GO:0006412">
    <property type="term" value="P:translation"/>
    <property type="evidence" value="ECO:0007669"/>
    <property type="project" value="UniProtKB-UniRule"/>
</dbReference>
<keyword evidence="2 5" id="KW-0689">Ribosomal protein</keyword>
<dbReference type="Pfam" id="PF00830">
    <property type="entry name" value="Ribosomal_L28"/>
    <property type="match status" value="1"/>
</dbReference>